<evidence type="ECO:0000256" key="2">
    <source>
        <dbReference type="SAM" id="MobiDB-lite"/>
    </source>
</evidence>
<keyword evidence="6" id="KW-1185">Reference proteome</keyword>
<evidence type="ECO:0000313" key="6">
    <source>
        <dbReference type="Proteomes" id="UP000321121"/>
    </source>
</evidence>
<dbReference type="Proteomes" id="UP000321121">
    <property type="component" value="Unassembled WGS sequence"/>
</dbReference>
<dbReference type="SUPFAM" id="SSF53955">
    <property type="entry name" value="Lysozyme-like"/>
    <property type="match status" value="1"/>
</dbReference>
<dbReference type="InterPro" id="IPR023346">
    <property type="entry name" value="Lysozyme-like_dom_sf"/>
</dbReference>
<evidence type="ECO:0000313" key="5">
    <source>
        <dbReference type="EMBL" id="GEK72375.1"/>
    </source>
</evidence>
<feature type="region of interest" description="Disordered" evidence="2">
    <location>
        <begin position="46"/>
        <end position="68"/>
    </location>
</feature>
<evidence type="ECO:0000256" key="3">
    <source>
        <dbReference type="SAM" id="SignalP"/>
    </source>
</evidence>
<dbReference type="PANTHER" id="PTHR37423">
    <property type="entry name" value="SOLUBLE LYTIC MUREIN TRANSGLYCOSYLASE-RELATED"/>
    <property type="match status" value="1"/>
</dbReference>
<dbReference type="InterPro" id="IPR008258">
    <property type="entry name" value="Transglycosylase_SLT_dom_1"/>
</dbReference>
<feature type="signal peptide" evidence="3">
    <location>
        <begin position="1"/>
        <end position="19"/>
    </location>
</feature>
<comment type="caution">
    <text evidence="5">The sequence shown here is derived from an EMBL/GenBank/DDBJ whole genome shotgun (WGS) entry which is preliminary data.</text>
</comment>
<dbReference type="Pfam" id="PF01464">
    <property type="entry name" value="SLT"/>
    <property type="match status" value="1"/>
</dbReference>
<reference evidence="5 6" key="1">
    <citation type="submission" date="2019-07" db="EMBL/GenBank/DDBJ databases">
        <title>Whole genome shotgun sequence of Halomonas halophila NBRC 102604.</title>
        <authorList>
            <person name="Hosoyama A."/>
            <person name="Uohara A."/>
            <person name="Ohji S."/>
            <person name="Ichikawa N."/>
        </authorList>
    </citation>
    <scope>NUCLEOTIDE SEQUENCE [LARGE SCALE GENOMIC DNA]</scope>
    <source>
        <strain evidence="5 6">NBRC 102604</strain>
    </source>
</reference>
<proteinExistence type="inferred from homology"/>
<sequence length="227" mass="24695">MTAALAAAASLLLATPLVAQPLEDQTGSDFLDALSARPVLDRAPVVQALPPPPATLRPTLDGARQTPRSPAEVWAARQWINDMAPRLARYVPDADRRQTLLARIHQEASLAGLPPSLVLSVIQVESAFRAEAVSSAGAVGLMQIMPFWIRELGLPADDLKDPIRNLRYGCTILAHYLAVEDGDLTRALARYNGSLGKTWYPERVMRALARRWTPAAPGLPERLTADR</sequence>
<evidence type="ECO:0000259" key="4">
    <source>
        <dbReference type="Pfam" id="PF01464"/>
    </source>
</evidence>
<gene>
    <name evidence="5" type="ORF">HHA04nite_09190</name>
</gene>
<dbReference type="CDD" id="cd16896">
    <property type="entry name" value="LT_Slt70-like"/>
    <property type="match status" value="1"/>
</dbReference>
<dbReference type="PANTHER" id="PTHR37423:SF2">
    <property type="entry name" value="MEMBRANE-BOUND LYTIC MUREIN TRANSGLYCOSYLASE C"/>
    <property type="match status" value="1"/>
</dbReference>
<feature type="chain" id="PRO_5045632100" description="Transglycosylase SLT domain-containing protein" evidence="3">
    <location>
        <begin position="20"/>
        <end position="227"/>
    </location>
</feature>
<keyword evidence="3" id="KW-0732">Signal</keyword>
<feature type="domain" description="Transglycosylase SLT" evidence="4">
    <location>
        <begin position="106"/>
        <end position="199"/>
    </location>
</feature>
<organism evidence="5 6">
    <name type="scientific">Halomonas halophila</name>
    <dbReference type="NCBI Taxonomy" id="29573"/>
    <lineage>
        <taxon>Bacteria</taxon>
        <taxon>Pseudomonadati</taxon>
        <taxon>Pseudomonadota</taxon>
        <taxon>Gammaproteobacteria</taxon>
        <taxon>Oceanospirillales</taxon>
        <taxon>Halomonadaceae</taxon>
        <taxon>Halomonas</taxon>
    </lineage>
</organism>
<dbReference type="EMBL" id="BJUS01000006">
    <property type="protein sequence ID" value="GEK72375.1"/>
    <property type="molecule type" value="Genomic_DNA"/>
</dbReference>
<name>A0ABQ0U1W6_9GAMM</name>
<protein>
    <recommendedName>
        <fullName evidence="4">Transglycosylase SLT domain-containing protein</fullName>
    </recommendedName>
</protein>
<accession>A0ABQ0U1W6</accession>
<dbReference type="Gene3D" id="1.10.530.10">
    <property type="match status" value="1"/>
</dbReference>
<comment type="similarity">
    <text evidence="1">Belongs to the transglycosylase Slt family.</text>
</comment>
<evidence type="ECO:0000256" key="1">
    <source>
        <dbReference type="ARBA" id="ARBA00007734"/>
    </source>
</evidence>